<dbReference type="SUPFAM" id="SSF53474">
    <property type="entry name" value="alpha/beta-Hydrolases"/>
    <property type="match status" value="1"/>
</dbReference>
<dbReference type="PANTHER" id="PTHR43722">
    <property type="entry name" value="PROLINE IMINOPEPTIDASE"/>
    <property type="match status" value="1"/>
</dbReference>
<evidence type="ECO:0000313" key="11">
    <source>
        <dbReference type="EMBL" id="MDP9847884.1"/>
    </source>
</evidence>
<sequence length="355" mass="39677">MLGTIIAAAAAPAAGLLGHRQLKRAAHAKRLRITTPNGIDESGFVRIGGIDQWISIRGDDLCNPVILEIHGGPGASNLVFAPRTRDWERHFTIVRWDMRGAGKTFGRTGQDGQGEMSLKRLHRDAVEVTQHVRARLAVEKVLLVANSFGSFLGLRLARSHPELYSAYVGTDQNINAGGRDHTAYHALADRLDKTGKYKELTALTAMGTDKSAWDLKQWSHYNKLLITSDLLTFNTMKTVVVSSLWSSPLHTLRELRTYMQGQTFSERVAPESTTIDEWAEGTVFQIPFFVFQGEHDVFTPSESARRFFDDVTAPVKDFALIEDASHFAALRHPDRFLDLMLTKVRPLITRELISL</sequence>
<evidence type="ECO:0000256" key="6">
    <source>
        <dbReference type="ARBA" id="ARBA00022490"/>
    </source>
</evidence>
<comment type="similarity">
    <text evidence="3">Belongs to the peptidase S33 family.</text>
</comment>
<comment type="caution">
    <text evidence="11">The sequence shown here is derived from an EMBL/GenBank/DDBJ whole genome shotgun (WGS) entry which is preliminary data.</text>
</comment>
<evidence type="ECO:0000313" key="12">
    <source>
        <dbReference type="Proteomes" id="UP001225356"/>
    </source>
</evidence>
<dbReference type="InterPro" id="IPR005944">
    <property type="entry name" value="Pro_iminopeptidase"/>
</dbReference>
<evidence type="ECO:0000256" key="3">
    <source>
        <dbReference type="ARBA" id="ARBA00010088"/>
    </source>
</evidence>
<dbReference type="RefSeq" id="WP_307564932.1">
    <property type="nucleotide sequence ID" value="NZ_JAUSQU010000001.1"/>
</dbReference>
<protein>
    <recommendedName>
        <fullName evidence="4">prolyl aminopeptidase</fullName>
        <ecNumber evidence="4">3.4.11.5</ecNumber>
    </recommendedName>
    <alternativeName>
        <fullName evidence="9">Prolyl aminopeptidase</fullName>
    </alternativeName>
</protein>
<evidence type="ECO:0000256" key="8">
    <source>
        <dbReference type="ARBA" id="ARBA00022801"/>
    </source>
</evidence>
<dbReference type="PRINTS" id="PR00793">
    <property type="entry name" value="PROAMNOPTASE"/>
</dbReference>
<dbReference type="Pfam" id="PF00561">
    <property type="entry name" value="Abhydrolase_1"/>
    <property type="match status" value="1"/>
</dbReference>
<feature type="domain" description="AB hydrolase-1" evidence="10">
    <location>
        <begin position="64"/>
        <end position="332"/>
    </location>
</feature>
<keyword evidence="12" id="KW-1185">Reference proteome</keyword>
<organism evidence="11 12">
    <name type="scientific">Streptosporangium lutulentum</name>
    <dbReference type="NCBI Taxonomy" id="1461250"/>
    <lineage>
        <taxon>Bacteria</taxon>
        <taxon>Bacillati</taxon>
        <taxon>Actinomycetota</taxon>
        <taxon>Actinomycetes</taxon>
        <taxon>Streptosporangiales</taxon>
        <taxon>Streptosporangiaceae</taxon>
        <taxon>Streptosporangium</taxon>
    </lineage>
</organism>
<evidence type="ECO:0000256" key="2">
    <source>
        <dbReference type="ARBA" id="ARBA00004496"/>
    </source>
</evidence>
<keyword evidence="7" id="KW-0645">Protease</keyword>
<keyword evidence="8" id="KW-0378">Hydrolase</keyword>
<gene>
    <name evidence="11" type="ORF">J2853_007095</name>
</gene>
<evidence type="ECO:0000256" key="1">
    <source>
        <dbReference type="ARBA" id="ARBA00001585"/>
    </source>
</evidence>
<dbReference type="PANTHER" id="PTHR43722:SF1">
    <property type="entry name" value="PROLINE IMINOPEPTIDASE"/>
    <property type="match status" value="1"/>
</dbReference>
<evidence type="ECO:0000256" key="5">
    <source>
        <dbReference type="ARBA" id="ARBA00022438"/>
    </source>
</evidence>
<dbReference type="Proteomes" id="UP001225356">
    <property type="component" value="Unassembled WGS sequence"/>
</dbReference>
<dbReference type="InterPro" id="IPR000073">
    <property type="entry name" value="AB_hydrolase_1"/>
</dbReference>
<name>A0ABT9QPR0_9ACTN</name>
<reference evidence="11 12" key="1">
    <citation type="submission" date="2023-07" db="EMBL/GenBank/DDBJ databases">
        <title>Sequencing the genomes of 1000 actinobacteria strains.</title>
        <authorList>
            <person name="Klenk H.-P."/>
        </authorList>
    </citation>
    <scope>NUCLEOTIDE SEQUENCE [LARGE SCALE GENOMIC DNA]</scope>
    <source>
        <strain evidence="11 12">DSM 46740</strain>
    </source>
</reference>
<evidence type="ECO:0000256" key="4">
    <source>
        <dbReference type="ARBA" id="ARBA00012568"/>
    </source>
</evidence>
<dbReference type="InterPro" id="IPR029058">
    <property type="entry name" value="AB_hydrolase_fold"/>
</dbReference>
<evidence type="ECO:0000256" key="9">
    <source>
        <dbReference type="ARBA" id="ARBA00029605"/>
    </source>
</evidence>
<keyword evidence="6" id="KW-0963">Cytoplasm</keyword>
<comment type="catalytic activity">
    <reaction evidence="1">
        <text>Release of N-terminal proline from a peptide.</text>
        <dbReference type="EC" id="3.4.11.5"/>
    </reaction>
</comment>
<accession>A0ABT9QPR0</accession>
<evidence type="ECO:0000256" key="7">
    <source>
        <dbReference type="ARBA" id="ARBA00022670"/>
    </source>
</evidence>
<dbReference type="EMBL" id="JAUSQU010000001">
    <property type="protein sequence ID" value="MDP9847884.1"/>
    <property type="molecule type" value="Genomic_DNA"/>
</dbReference>
<dbReference type="EC" id="3.4.11.5" evidence="4"/>
<keyword evidence="5" id="KW-0031">Aminopeptidase</keyword>
<comment type="subcellular location">
    <subcellularLocation>
        <location evidence="2">Cytoplasm</location>
    </subcellularLocation>
</comment>
<dbReference type="InterPro" id="IPR002410">
    <property type="entry name" value="Peptidase_S33"/>
</dbReference>
<proteinExistence type="inferred from homology"/>
<dbReference type="Gene3D" id="3.40.50.1820">
    <property type="entry name" value="alpha/beta hydrolase"/>
    <property type="match status" value="1"/>
</dbReference>
<evidence type="ECO:0000259" key="10">
    <source>
        <dbReference type="Pfam" id="PF00561"/>
    </source>
</evidence>